<dbReference type="InterPro" id="IPR022907">
    <property type="entry name" value="VapC_family"/>
</dbReference>
<dbReference type="GO" id="GO:0090729">
    <property type="term" value="F:toxin activity"/>
    <property type="evidence" value="ECO:0007669"/>
    <property type="project" value="UniProtKB-KW"/>
</dbReference>
<evidence type="ECO:0000256" key="8">
    <source>
        <dbReference type="HAMAP-Rule" id="MF_00265"/>
    </source>
</evidence>
<proteinExistence type="inferred from homology"/>
<dbReference type="CDD" id="cd18731">
    <property type="entry name" value="PIN_NgFitB-like"/>
    <property type="match status" value="1"/>
</dbReference>
<accession>A0A4Y5Z890</accession>
<dbReference type="SUPFAM" id="SSF88723">
    <property type="entry name" value="PIN domain-like"/>
    <property type="match status" value="1"/>
</dbReference>
<protein>
    <recommendedName>
        <fullName evidence="8">Ribonuclease VapC</fullName>
        <shortName evidence="8">RNase VapC</shortName>
        <ecNumber evidence="8">3.1.-.-</ecNumber>
    </recommendedName>
    <alternativeName>
        <fullName evidence="8">Toxin VapC</fullName>
    </alternativeName>
</protein>
<dbReference type="GO" id="GO:0004540">
    <property type="term" value="F:RNA nuclease activity"/>
    <property type="evidence" value="ECO:0007669"/>
    <property type="project" value="InterPro"/>
</dbReference>
<sequence>MIFLDTNVLSELVRECPDTNVLGWFQSSRRTELATTSVSKAEVLFGLESMADGRKRRDLSAKIHRLFVGHFDGRVVPFDEVASEWYGRVRAKCKRKGKFPGDMDTMIAAIALSHDASLATRNTKDFEAFAIDLINPWNFEAGCLTHARLVDSSATAREGLPATYQCRTN</sequence>
<evidence type="ECO:0000313" key="11">
    <source>
        <dbReference type="Proteomes" id="UP000316093"/>
    </source>
</evidence>
<dbReference type="InterPro" id="IPR050556">
    <property type="entry name" value="Type_II_TA_system_RNase"/>
</dbReference>
<keyword evidence="3 8" id="KW-0540">Nuclease</keyword>
<dbReference type="AlphaFoldDB" id="A0A4Y5Z890"/>
<keyword evidence="2 8" id="KW-1277">Toxin-antitoxin system</keyword>
<dbReference type="Gene3D" id="3.40.50.1010">
    <property type="entry name" value="5'-nuclease"/>
    <property type="match status" value="1"/>
</dbReference>
<gene>
    <name evidence="8" type="primary">vapC</name>
    <name evidence="10" type="ORF">FIV34_20855</name>
</gene>
<organism evidence="10 11">
    <name type="scientific">Luteibacter pinisoli</name>
    <dbReference type="NCBI Taxonomy" id="2589080"/>
    <lineage>
        <taxon>Bacteria</taxon>
        <taxon>Pseudomonadati</taxon>
        <taxon>Pseudomonadota</taxon>
        <taxon>Gammaproteobacteria</taxon>
        <taxon>Lysobacterales</taxon>
        <taxon>Rhodanobacteraceae</taxon>
        <taxon>Luteibacter</taxon>
    </lineage>
</organism>
<dbReference type="KEGG" id="lpy:FIV34_20855"/>
<dbReference type="OrthoDB" id="9804823at2"/>
<feature type="domain" description="PIN" evidence="9">
    <location>
        <begin position="2"/>
        <end position="129"/>
    </location>
</feature>
<comment type="function">
    <text evidence="8">Toxic component of a toxin-antitoxin (TA) system. An RNase.</text>
</comment>
<keyword evidence="4 8" id="KW-0479">Metal-binding</keyword>
<comment type="cofactor">
    <cofactor evidence="1 8">
        <name>Mg(2+)</name>
        <dbReference type="ChEBI" id="CHEBI:18420"/>
    </cofactor>
</comment>
<dbReference type="InterPro" id="IPR002716">
    <property type="entry name" value="PIN_dom"/>
</dbReference>
<dbReference type="PANTHER" id="PTHR33653:SF1">
    <property type="entry name" value="RIBONUCLEASE VAPC2"/>
    <property type="match status" value="1"/>
</dbReference>
<evidence type="ECO:0000256" key="2">
    <source>
        <dbReference type="ARBA" id="ARBA00022649"/>
    </source>
</evidence>
<feature type="binding site" evidence="8">
    <location>
        <position position="104"/>
    </location>
    <ligand>
        <name>Mg(2+)</name>
        <dbReference type="ChEBI" id="CHEBI:18420"/>
    </ligand>
</feature>
<keyword evidence="5 8" id="KW-0378">Hydrolase</keyword>
<dbReference type="InterPro" id="IPR029060">
    <property type="entry name" value="PIN-like_dom_sf"/>
</dbReference>
<keyword evidence="11" id="KW-1185">Reference proteome</keyword>
<dbReference type="PANTHER" id="PTHR33653">
    <property type="entry name" value="RIBONUCLEASE VAPC2"/>
    <property type="match status" value="1"/>
</dbReference>
<evidence type="ECO:0000256" key="5">
    <source>
        <dbReference type="ARBA" id="ARBA00022801"/>
    </source>
</evidence>
<dbReference type="EC" id="3.1.-.-" evidence="8"/>
<dbReference type="EMBL" id="CP041046">
    <property type="protein sequence ID" value="QDE41474.1"/>
    <property type="molecule type" value="Genomic_DNA"/>
</dbReference>
<dbReference type="HAMAP" id="MF_00265">
    <property type="entry name" value="VapC_Nob1"/>
    <property type="match status" value="1"/>
</dbReference>
<keyword evidence="6 8" id="KW-0460">Magnesium</keyword>
<dbReference type="Pfam" id="PF01850">
    <property type="entry name" value="PIN"/>
    <property type="match status" value="1"/>
</dbReference>
<evidence type="ECO:0000256" key="7">
    <source>
        <dbReference type="ARBA" id="ARBA00038093"/>
    </source>
</evidence>
<dbReference type="Proteomes" id="UP000316093">
    <property type="component" value="Chromosome"/>
</dbReference>
<evidence type="ECO:0000313" key="10">
    <source>
        <dbReference type="EMBL" id="QDE41474.1"/>
    </source>
</evidence>
<evidence type="ECO:0000256" key="4">
    <source>
        <dbReference type="ARBA" id="ARBA00022723"/>
    </source>
</evidence>
<dbReference type="GO" id="GO:0016787">
    <property type="term" value="F:hydrolase activity"/>
    <property type="evidence" value="ECO:0007669"/>
    <property type="project" value="UniProtKB-KW"/>
</dbReference>
<evidence type="ECO:0000256" key="1">
    <source>
        <dbReference type="ARBA" id="ARBA00001946"/>
    </source>
</evidence>
<dbReference type="GO" id="GO:0000287">
    <property type="term" value="F:magnesium ion binding"/>
    <property type="evidence" value="ECO:0007669"/>
    <property type="project" value="UniProtKB-UniRule"/>
</dbReference>
<evidence type="ECO:0000256" key="3">
    <source>
        <dbReference type="ARBA" id="ARBA00022722"/>
    </source>
</evidence>
<evidence type="ECO:0000256" key="6">
    <source>
        <dbReference type="ARBA" id="ARBA00022842"/>
    </source>
</evidence>
<reference evidence="10 11" key="1">
    <citation type="submission" date="2019-06" db="EMBL/GenBank/DDBJ databases">
        <title>A complete genome sequence for Luteibacter pinisoli MAH-14.</title>
        <authorList>
            <person name="Baltrus D.A."/>
        </authorList>
    </citation>
    <scope>NUCLEOTIDE SEQUENCE [LARGE SCALE GENOMIC DNA]</scope>
    <source>
        <strain evidence="10 11">MAH-14</strain>
    </source>
</reference>
<feature type="binding site" evidence="8">
    <location>
        <position position="5"/>
    </location>
    <ligand>
        <name>Mg(2+)</name>
        <dbReference type="ChEBI" id="CHEBI:18420"/>
    </ligand>
</feature>
<dbReference type="RefSeq" id="WP_139985529.1">
    <property type="nucleotide sequence ID" value="NZ_CP041046.1"/>
</dbReference>
<name>A0A4Y5Z890_9GAMM</name>
<evidence type="ECO:0000259" key="9">
    <source>
        <dbReference type="Pfam" id="PF01850"/>
    </source>
</evidence>
<keyword evidence="8" id="KW-0800">Toxin</keyword>
<comment type="similarity">
    <text evidence="7 8">Belongs to the PINc/VapC protein family.</text>
</comment>